<feature type="non-terminal residue" evidence="2">
    <location>
        <position position="133"/>
    </location>
</feature>
<dbReference type="EMBL" id="LSRX01008552">
    <property type="protein sequence ID" value="OLP49942.1"/>
    <property type="molecule type" value="Genomic_DNA"/>
</dbReference>
<sequence>MELSEGDEVLAFAFERTGCAQPGSWRLRLPLRAGVGLRRHLAARHRFRQRSGRAGVSEFARWREWDGQPRRATSGRAGSAEAERGPGVQGGVDVVRYRKNGLMHVHFPLPVFGFGAGKMEAAPEKHLAKLSVN</sequence>
<protein>
    <submittedName>
        <fullName evidence="2">Uncharacterized protein</fullName>
    </submittedName>
</protein>
<reference evidence="2 3" key="1">
    <citation type="submission" date="2016-02" db="EMBL/GenBank/DDBJ databases">
        <title>Genome analysis of coral dinoflagellate symbionts highlights evolutionary adaptations to a symbiotic lifestyle.</title>
        <authorList>
            <person name="Aranda M."/>
            <person name="Li Y."/>
            <person name="Liew Y.J."/>
            <person name="Baumgarten S."/>
            <person name="Simakov O."/>
            <person name="Wilson M."/>
            <person name="Piel J."/>
            <person name="Ashoor H."/>
            <person name="Bougouffa S."/>
            <person name="Bajic V.B."/>
            <person name="Ryu T."/>
            <person name="Ravasi T."/>
            <person name="Bayer T."/>
            <person name="Micklem G."/>
            <person name="Kim H."/>
            <person name="Bhak J."/>
            <person name="Lajeunesse T.C."/>
            <person name="Voolstra C.R."/>
        </authorList>
    </citation>
    <scope>NUCLEOTIDE SEQUENCE [LARGE SCALE GENOMIC DNA]</scope>
    <source>
        <strain evidence="2 3">CCMP2467</strain>
    </source>
</reference>
<dbReference type="Proteomes" id="UP000186817">
    <property type="component" value="Unassembled WGS sequence"/>
</dbReference>
<gene>
    <name evidence="2" type="ORF">AK812_SmicGene48672</name>
</gene>
<evidence type="ECO:0000313" key="3">
    <source>
        <dbReference type="Proteomes" id="UP000186817"/>
    </source>
</evidence>
<feature type="region of interest" description="Disordered" evidence="1">
    <location>
        <begin position="68"/>
        <end position="88"/>
    </location>
</feature>
<accession>A0A1Q9A5V8</accession>
<evidence type="ECO:0000313" key="2">
    <source>
        <dbReference type="EMBL" id="OLP49942.1"/>
    </source>
</evidence>
<evidence type="ECO:0000256" key="1">
    <source>
        <dbReference type="SAM" id="MobiDB-lite"/>
    </source>
</evidence>
<comment type="caution">
    <text evidence="2">The sequence shown here is derived from an EMBL/GenBank/DDBJ whole genome shotgun (WGS) entry which is preliminary data.</text>
</comment>
<name>A0A1Q9A5V8_SYMMI</name>
<proteinExistence type="predicted"/>
<keyword evidence="3" id="KW-1185">Reference proteome</keyword>
<dbReference type="AlphaFoldDB" id="A0A1Q9A5V8"/>
<organism evidence="2 3">
    <name type="scientific">Symbiodinium microadriaticum</name>
    <name type="common">Dinoflagellate</name>
    <name type="synonym">Zooxanthella microadriatica</name>
    <dbReference type="NCBI Taxonomy" id="2951"/>
    <lineage>
        <taxon>Eukaryota</taxon>
        <taxon>Sar</taxon>
        <taxon>Alveolata</taxon>
        <taxon>Dinophyceae</taxon>
        <taxon>Suessiales</taxon>
        <taxon>Symbiodiniaceae</taxon>
        <taxon>Symbiodinium</taxon>
    </lineage>
</organism>